<dbReference type="EMBL" id="JWZT01001186">
    <property type="protein sequence ID" value="KII72539.1"/>
    <property type="molecule type" value="Genomic_DNA"/>
</dbReference>
<protein>
    <submittedName>
        <fullName evidence="2">Uncharacterized protein</fullName>
    </submittedName>
</protein>
<dbReference type="AlphaFoldDB" id="A0A0C2J3W5"/>
<keyword evidence="1" id="KW-0812">Transmembrane</keyword>
<comment type="caution">
    <text evidence="2">The sequence shown here is derived from an EMBL/GenBank/DDBJ whole genome shotgun (WGS) entry which is preliminary data.</text>
</comment>
<evidence type="ECO:0000256" key="1">
    <source>
        <dbReference type="SAM" id="Phobius"/>
    </source>
</evidence>
<keyword evidence="1" id="KW-0472">Membrane</keyword>
<dbReference type="Proteomes" id="UP000031668">
    <property type="component" value="Unassembled WGS sequence"/>
</dbReference>
<organism evidence="2 3">
    <name type="scientific">Thelohanellus kitauei</name>
    <name type="common">Myxosporean</name>
    <dbReference type="NCBI Taxonomy" id="669202"/>
    <lineage>
        <taxon>Eukaryota</taxon>
        <taxon>Metazoa</taxon>
        <taxon>Cnidaria</taxon>
        <taxon>Myxozoa</taxon>
        <taxon>Myxosporea</taxon>
        <taxon>Bivalvulida</taxon>
        <taxon>Platysporina</taxon>
        <taxon>Myxobolidae</taxon>
        <taxon>Thelohanellus</taxon>
    </lineage>
</organism>
<keyword evidence="1" id="KW-1133">Transmembrane helix</keyword>
<gene>
    <name evidence="2" type="ORF">RF11_04354</name>
</gene>
<name>A0A0C2J3W5_THEKT</name>
<feature type="transmembrane region" description="Helical" evidence="1">
    <location>
        <begin position="89"/>
        <end position="115"/>
    </location>
</feature>
<proteinExistence type="predicted"/>
<evidence type="ECO:0000313" key="2">
    <source>
        <dbReference type="EMBL" id="KII72539.1"/>
    </source>
</evidence>
<reference evidence="2 3" key="1">
    <citation type="journal article" date="2014" name="Genome Biol. Evol.">
        <title>The genome of the myxosporean Thelohanellus kitauei shows adaptations to nutrient acquisition within its fish host.</title>
        <authorList>
            <person name="Yang Y."/>
            <person name="Xiong J."/>
            <person name="Zhou Z."/>
            <person name="Huo F."/>
            <person name="Miao W."/>
            <person name="Ran C."/>
            <person name="Liu Y."/>
            <person name="Zhang J."/>
            <person name="Feng J."/>
            <person name="Wang M."/>
            <person name="Wang M."/>
            <person name="Wang L."/>
            <person name="Yao B."/>
        </authorList>
    </citation>
    <scope>NUCLEOTIDE SEQUENCE [LARGE SCALE GENOMIC DNA]</scope>
    <source>
        <strain evidence="2">Wuqing</strain>
    </source>
</reference>
<accession>A0A0C2J3W5</accession>
<sequence>MEKVYDSTELVGCNIPVNLVDKLDESTSFFAHSCQMVHKNCVRSFMIHINKNGKQIDRITLKRLDPKKGLHHRVPECADDSDFHFKIRLFKVCGITSAATILFYSITILVHIIIIKRRNAVTTRMRDIVVTNTQQYDVTQPPRDNTYITLTF</sequence>
<evidence type="ECO:0000313" key="3">
    <source>
        <dbReference type="Proteomes" id="UP000031668"/>
    </source>
</evidence>
<keyword evidence="3" id="KW-1185">Reference proteome</keyword>